<dbReference type="NCBIfam" id="TIGR01764">
    <property type="entry name" value="excise"/>
    <property type="match status" value="1"/>
</dbReference>
<evidence type="ECO:0000259" key="1">
    <source>
        <dbReference type="Pfam" id="PF12728"/>
    </source>
</evidence>
<dbReference type="SUPFAM" id="SSF46955">
    <property type="entry name" value="Putative DNA-binding domain"/>
    <property type="match status" value="1"/>
</dbReference>
<evidence type="ECO:0000313" key="3">
    <source>
        <dbReference type="Proteomes" id="UP000596248"/>
    </source>
</evidence>
<dbReference type="InterPro" id="IPR010093">
    <property type="entry name" value="SinI_DNA-bd"/>
</dbReference>
<keyword evidence="3" id="KW-1185">Reference proteome</keyword>
<gene>
    <name evidence="2" type="ORF">JNE38_16725</name>
</gene>
<dbReference type="Proteomes" id="UP000596248">
    <property type="component" value="Chromosome"/>
</dbReference>
<dbReference type="EMBL" id="CP069127">
    <property type="protein sequence ID" value="QRG65283.1"/>
    <property type="molecule type" value="Genomic_DNA"/>
</dbReference>
<evidence type="ECO:0000313" key="2">
    <source>
        <dbReference type="EMBL" id="QRG65283.1"/>
    </source>
</evidence>
<reference evidence="2 3" key="1">
    <citation type="submission" date="2021-01" db="EMBL/GenBank/DDBJ databases">
        <title>Identification of strong promoters based on the transcriptome of Brevibacillus choshinensis.</title>
        <authorList>
            <person name="Yao D."/>
            <person name="Zhang K."/>
            <person name="Wu J."/>
        </authorList>
    </citation>
    <scope>NUCLEOTIDE SEQUENCE [LARGE SCALE GENOMIC DNA]</scope>
    <source>
        <strain evidence="2 3">HPD31-SP3</strain>
    </source>
</reference>
<protein>
    <submittedName>
        <fullName evidence="2">Helix-turn-helix domain-containing protein</fullName>
    </submittedName>
</protein>
<dbReference type="InterPro" id="IPR009061">
    <property type="entry name" value="DNA-bd_dom_put_sf"/>
</dbReference>
<dbReference type="InterPro" id="IPR036388">
    <property type="entry name" value="WH-like_DNA-bd_sf"/>
</dbReference>
<dbReference type="InterPro" id="IPR041657">
    <property type="entry name" value="HTH_17"/>
</dbReference>
<dbReference type="Pfam" id="PF12728">
    <property type="entry name" value="HTH_17"/>
    <property type="match status" value="1"/>
</dbReference>
<dbReference type="RefSeq" id="WP_203254801.1">
    <property type="nucleotide sequence ID" value="NZ_CP069127.1"/>
</dbReference>
<feature type="domain" description="Helix-turn-helix" evidence="1">
    <location>
        <begin position="6"/>
        <end position="54"/>
    </location>
</feature>
<organism evidence="2 3">
    <name type="scientific">Brevibacillus choshinensis</name>
    <dbReference type="NCBI Taxonomy" id="54911"/>
    <lineage>
        <taxon>Bacteria</taxon>
        <taxon>Bacillati</taxon>
        <taxon>Bacillota</taxon>
        <taxon>Bacilli</taxon>
        <taxon>Bacillales</taxon>
        <taxon>Paenibacillaceae</taxon>
        <taxon>Brevibacillus</taxon>
    </lineage>
</organism>
<name>A0ABX7FGH2_BRECH</name>
<sequence>MQPTTLTVTQLAERLGVHQDTIYTMVRQKQIPHFRIRSRIFFRSETIDAWMKNQEESNARTAG</sequence>
<accession>A0ABX7FGH2</accession>
<dbReference type="Gene3D" id="1.10.10.10">
    <property type="entry name" value="Winged helix-like DNA-binding domain superfamily/Winged helix DNA-binding domain"/>
    <property type="match status" value="1"/>
</dbReference>
<proteinExistence type="predicted"/>